<feature type="coiled-coil region" evidence="4">
    <location>
        <begin position="106"/>
        <end position="167"/>
    </location>
</feature>
<evidence type="ECO:0000256" key="3">
    <source>
        <dbReference type="ARBA" id="ARBA00022448"/>
    </source>
</evidence>
<feature type="domain" description="Multidrug resistance protein MdtA-like barrel-sandwich hybrid" evidence="5">
    <location>
        <begin position="72"/>
        <end position="203"/>
    </location>
</feature>
<dbReference type="InterPro" id="IPR058627">
    <property type="entry name" value="MdtA-like_C"/>
</dbReference>
<keyword evidence="3" id="KW-0813">Transport</keyword>
<dbReference type="SUPFAM" id="SSF111369">
    <property type="entry name" value="HlyD-like secretion proteins"/>
    <property type="match status" value="1"/>
</dbReference>
<evidence type="ECO:0000256" key="2">
    <source>
        <dbReference type="ARBA" id="ARBA00009477"/>
    </source>
</evidence>
<keyword evidence="4" id="KW-0175">Coiled coil</keyword>
<keyword evidence="9" id="KW-1185">Reference proteome</keyword>
<dbReference type="EMBL" id="JXYA01000058">
    <property type="protein sequence ID" value="KJZ05961.1"/>
    <property type="molecule type" value="Genomic_DNA"/>
</dbReference>
<dbReference type="NCBIfam" id="TIGR01730">
    <property type="entry name" value="RND_mfp"/>
    <property type="match status" value="1"/>
</dbReference>
<proteinExistence type="inferred from homology"/>
<evidence type="ECO:0000259" key="6">
    <source>
        <dbReference type="Pfam" id="PF25954"/>
    </source>
</evidence>
<reference evidence="8 9" key="1">
    <citation type="journal article" date="2015" name="BMC Genomics">
        <title>Genome mining reveals unlocked bioactive potential of marine Gram-negative bacteria.</title>
        <authorList>
            <person name="Machado H."/>
            <person name="Sonnenschein E.C."/>
            <person name="Melchiorsen J."/>
            <person name="Gram L."/>
        </authorList>
    </citation>
    <scope>NUCLEOTIDE SEQUENCE [LARGE SCALE GENOMIC DNA]</scope>
    <source>
        <strain evidence="8 9">S2471</strain>
    </source>
</reference>
<evidence type="ECO:0000259" key="7">
    <source>
        <dbReference type="Pfam" id="PF25967"/>
    </source>
</evidence>
<dbReference type="InterPro" id="IPR058625">
    <property type="entry name" value="MdtA-like_BSH"/>
</dbReference>
<dbReference type="PANTHER" id="PTHR30469:SF15">
    <property type="entry name" value="HLYD FAMILY OF SECRETION PROTEINS"/>
    <property type="match status" value="1"/>
</dbReference>
<dbReference type="Pfam" id="PF25954">
    <property type="entry name" value="Beta-barrel_RND_2"/>
    <property type="match status" value="1"/>
</dbReference>
<protein>
    <submittedName>
        <fullName evidence="8">Multidrug transporter</fullName>
    </submittedName>
</protein>
<evidence type="ECO:0000256" key="4">
    <source>
        <dbReference type="SAM" id="Coils"/>
    </source>
</evidence>
<dbReference type="AlphaFoldDB" id="A0A0F4QE59"/>
<evidence type="ECO:0000256" key="1">
    <source>
        <dbReference type="ARBA" id="ARBA00004196"/>
    </source>
</evidence>
<dbReference type="GO" id="GO:0015562">
    <property type="term" value="F:efflux transmembrane transporter activity"/>
    <property type="evidence" value="ECO:0007669"/>
    <property type="project" value="TreeGrafter"/>
</dbReference>
<sequence length="366" mass="39438">MFDIRFLRPVLAIALLLVAVGWMAGMFNSKVSPGDKPQSTIPKLNLHEVEQRLVKDVEQIPGSVIAKHNTVVASRVLAQLKTLAVRSGDPIQAGQLIATLDDADLRAQLEAVKAEQQANLAQLTQAKKQLARAQALQQKGLVAHNQVDEWQTQVNELTAREAALAQQYAGAEVALSYTQVRAPISGTLVARLQEPGAMLNPGTPLVSIYNPAQLQVEVSVRERLLSELTIGARHQVSIPAAEATQYATISELVPVADRGARSFTVKLDMQWAQGVIPGMYAILKLPGSERPAVLIPTALVQYYGQLSKVAVLDNGQVQSRFIRLGREYGDQVEVISGLQVGELLVAGSPISVTAATEKSRSPQAAF</sequence>
<dbReference type="PANTHER" id="PTHR30469">
    <property type="entry name" value="MULTIDRUG RESISTANCE PROTEIN MDTA"/>
    <property type="match status" value="1"/>
</dbReference>
<evidence type="ECO:0000313" key="8">
    <source>
        <dbReference type="EMBL" id="KJZ05961.1"/>
    </source>
</evidence>
<evidence type="ECO:0000313" key="9">
    <source>
        <dbReference type="Proteomes" id="UP000033452"/>
    </source>
</evidence>
<dbReference type="GO" id="GO:1990281">
    <property type="term" value="C:efflux pump complex"/>
    <property type="evidence" value="ECO:0007669"/>
    <property type="project" value="TreeGrafter"/>
</dbReference>
<dbReference type="RefSeq" id="WP_046006918.1">
    <property type="nucleotide sequence ID" value="NZ_JXYA01000058.1"/>
</dbReference>
<dbReference type="InterPro" id="IPR058792">
    <property type="entry name" value="Beta-barrel_RND_2"/>
</dbReference>
<comment type="subcellular location">
    <subcellularLocation>
        <location evidence="1">Cell envelope</location>
    </subcellularLocation>
</comment>
<dbReference type="Pfam" id="PF25917">
    <property type="entry name" value="BSH_RND"/>
    <property type="match status" value="1"/>
</dbReference>
<dbReference type="Gene3D" id="2.40.420.20">
    <property type="match status" value="1"/>
</dbReference>
<evidence type="ECO:0000259" key="5">
    <source>
        <dbReference type="Pfam" id="PF25917"/>
    </source>
</evidence>
<dbReference type="Pfam" id="PF25967">
    <property type="entry name" value="RND-MFP_C"/>
    <property type="match status" value="1"/>
</dbReference>
<accession>A0A0F4QE59</accession>
<gene>
    <name evidence="8" type="ORF">TW77_21005</name>
</gene>
<feature type="domain" description="Multidrug resistance protein MdtA-like C-terminal permuted SH3" evidence="7">
    <location>
        <begin position="292"/>
        <end position="345"/>
    </location>
</feature>
<dbReference type="Gene3D" id="2.40.30.170">
    <property type="match status" value="1"/>
</dbReference>
<dbReference type="Gene3D" id="2.40.50.100">
    <property type="match status" value="1"/>
</dbReference>
<dbReference type="PATRIC" id="fig|43658.5.peg.4426"/>
<dbReference type="Gene3D" id="1.10.287.470">
    <property type="entry name" value="Helix hairpin bin"/>
    <property type="match status" value="1"/>
</dbReference>
<dbReference type="OrthoDB" id="5730196at2"/>
<name>A0A0F4QE59_9GAMM</name>
<dbReference type="InterPro" id="IPR006143">
    <property type="entry name" value="RND_pump_MFP"/>
</dbReference>
<dbReference type="Proteomes" id="UP000033452">
    <property type="component" value="Unassembled WGS sequence"/>
</dbReference>
<organism evidence="8 9">
    <name type="scientific">Pseudoalteromonas rubra</name>
    <dbReference type="NCBI Taxonomy" id="43658"/>
    <lineage>
        <taxon>Bacteria</taxon>
        <taxon>Pseudomonadati</taxon>
        <taxon>Pseudomonadota</taxon>
        <taxon>Gammaproteobacteria</taxon>
        <taxon>Alteromonadales</taxon>
        <taxon>Pseudoalteromonadaceae</taxon>
        <taxon>Pseudoalteromonas</taxon>
    </lineage>
</organism>
<comment type="caution">
    <text evidence="8">The sequence shown here is derived from an EMBL/GenBank/DDBJ whole genome shotgun (WGS) entry which is preliminary data.</text>
</comment>
<comment type="similarity">
    <text evidence="2">Belongs to the membrane fusion protein (MFP) (TC 8.A.1) family.</text>
</comment>
<feature type="domain" description="CusB-like beta-barrel" evidence="6">
    <location>
        <begin position="216"/>
        <end position="286"/>
    </location>
</feature>